<dbReference type="InterPro" id="IPR036388">
    <property type="entry name" value="WH-like_DNA-bd_sf"/>
</dbReference>
<organism evidence="4 5">
    <name type="scientific">Virgisporangium aliadipatigenens</name>
    <dbReference type="NCBI Taxonomy" id="741659"/>
    <lineage>
        <taxon>Bacteria</taxon>
        <taxon>Bacillati</taxon>
        <taxon>Actinomycetota</taxon>
        <taxon>Actinomycetes</taxon>
        <taxon>Micromonosporales</taxon>
        <taxon>Micromonosporaceae</taxon>
        <taxon>Virgisporangium</taxon>
    </lineage>
</organism>
<proteinExistence type="predicted"/>
<keyword evidence="5" id="KW-1185">Reference proteome</keyword>
<dbReference type="Pfam" id="PF09339">
    <property type="entry name" value="HTH_IclR"/>
    <property type="match status" value="1"/>
</dbReference>
<dbReference type="InterPro" id="IPR029016">
    <property type="entry name" value="GAF-like_dom_sf"/>
</dbReference>
<dbReference type="Proteomes" id="UP000619260">
    <property type="component" value="Unassembled WGS sequence"/>
</dbReference>
<dbReference type="GO" id="GO:0003677">
    <property type="term" value="F:DNA binding"/>
    <property type="evidence" value="ECO:0007669"/>
    <property type="project" value="InterPro"/>
</dbReference>
<keyword evidence="1" id="KW-0805">Transcription regulation</keyword>
<reference evidence="4" key="1">
    <citation type="submission" date="2021-01" db="EMBL/GenBank/DDBJ databases">
        <title>Whole genome shotgun sequence of Virgisporangium aliadipatigenens NBRC 105644.</title>
        <authorList>
            <person name="Komaki H."/>
            <person name="Tamura T."/>
        </authorList>
    </citation>
    <scope>NUCLEOTIDE SEQUENCE</scope>
    <source>
        <strain evidence="4">NBRC 105644</strain>
    </source>
</reference>
<dbReference type="RefSeq" id="WP_203905790.1">
    <property type="nucleotide sequence ID" value="NZ_BOPF01000080.1"/>
</dbReference>
<evidence type="ECO:0000256" key="1">
    <source>
        <dbReference type="ARBA" id="ARBA00023015"/>
    </source>
</evidence>
<dbReference type="SUPFAM" id="SSF46785">
    <property type="entry name" value="Winged helix' DNA-binding domain"/>
    <property type="match status" value="1"/>
</dbReference>
<dbReference type="SMART" id="SM00346">
    <property type="entry name" value="HTH_ICLR"/>
    <property type="match status" value="1"/>
</dbReference>
<gene>
    <name evidence="4" type="ORF">Val02_92740</name>
</gene>
<evidence type="ECO:0000313" key="5">
    <source>
        <dbReference type="Proteomes" id="UP000619260"/>
    </source>
</evidence>
<dbReference type="GO" id="GO:0003700">
    <property type="term" value="F:DNA-binding transcription factor activity"/>
    <property type="evidence" value="ECO:0007669"/>
    <property type="project" value="TreeGrafter"/>
</dbReference>
<name>A0A8J3YZF6_9ACTN</name>
<dbReference type="InterPro" id="IPR036390">
    <property type="entry name" value="WH_DNA-bd_sf"/>
</dbReference>
<evidence type="ECO:0000256" key="2">
    <source>
        <dbReference type="ARBA" id="ARBA00023163"/>
    </source>
</evidence>
<comment type="caution">
    <text evidence="4">The sequence shown here is derived from an EMBL/GenBank/DDBJ whole genome shotgun (WGS) entry which is preliminary data.</text>
</comment>
<protein>
    <submittedName>
        <fullName evidence="4">IclR family transcriptional regulator</fullName>
    </submittedName>
</protein>
<dbReference type="EMBL" id="BOPF01000080">
    <property type="protein sequence ID" value="GIJ52388.1"/>
    <property type="molecule type" value="Genomic_DNA"/>
</dbReference>
<dbReference type="PANTHER" id="PTHR30136">
    <property type="entry name" value="HELIX-TURN-HELIX TRANSCRIPTIONAL REGULATOR, ICLR FAMILY"/>
    <property type="match status" value="1"/>
</dbReference>
<keyword evidence="2" id="KW-0804">Transcription</keyword>
<dbReference type="InterPro" id="IPR005471">
    <property type="entry name" value="Tscrpt_reg_IclR_N"/>
</dbReference>
<dbReference type="PANTHER" id="PTHR30136:SF24">
    <property type="entry name" value="HTH-TYPE TRANSCRIPTIONAL REPRESSOR ALLR"/>
    <property type="match status" value="1"/>
</dbReference>
<dbReference type="Gene3D" id="3.30.450.40">
    <property type="match status" value="1"/>
</dbReference>
<dbReference type="Gene3D" id="1.10.10.10">
    <property type="entry name" value="Winged helix-like DNA-binding domain superfamily/Winged helix DNA-binding domain"/>
    <property type="match status" value="1"/>
</dbReference>
<dbReference type="SUPFAM" id="SSF55781">
    <property type="entry name" value="GAF domain-like"/>
    <property type="match status" value="1"/>
</dbReference>
<feature type="domain" description="HTH iclR-type" evidence="3">
    <location>
        <begin position="5"/>
        <end position="65"/>
    </location>
</feature>
<dbReference type="InterPro" id="IPR050707">
    <property type="entry name" value="HTH_MetabolicPath_Reg"/>
</dbReference>
<evidence type="ECO:0000259" key="3">
    <source>
        <dbReference type="PROSITE" id="PS51077"/>
    </source>
</evidence>
<sequence>MADGRSVIDGAFRLLRALPDAGAERQVARLTMLTGLPRPTVHRLLGQLAEAGSVEWRDGRWVLAAGLIELAQRVEPLAGLRRTASTLIQEVREQTGAAVSLVVPGGDAFVALEMLPGRAELPIAAHAGVPMPASTAAGIALTGAPGPRCRPFGAAVDDQDSFEGMTCYAVRVELPGLQRAALQIATSSARPAERSAALVHRAAIELQRRLSSMLPADPNK</sequence>
<dbReference type="AlphaFoldDB" id="A0A8J3YZF6"/>
<dbReference type="GO" id="GO:0045892">
    <property type="term" value="P:negative regulation of DNA-templated transcription"/>
    <property type="evidence" value="ECO:0007669"/>
    <property type="project" value="TreeGrafter"/>
</dbReference>
<evidence type="ECO:0000313" key="4">
    <source>
        <dbReference type="EMBL" id="GIJ52388.1"/>
    </source>
</evidence>
<dbReference type="PROSITE" id="PS51077">
    <property type="entry name" value="HTH_ICLR"/>
    <property type="match status" value="1"/>
</dbReference>
<accession>A0A8J3YZF6</accession>